<keyword evidence="2" id="KW-1185">Reference proteome</keyword>
<dbReference type="Gene3D" id="1.25.40.10">
    <property type="entry name" value="Tetratricopeptide repeat domain"/>
    <property type="match status" value="1"/>
</dbReference>
<evidence type="ECO:0008006" key="3">
    <source>
        <dbReference type="Google" id="ProtNLM"/>
    </source>
</evidence>
<proteinExistence type="predicted"/>
<reference evidence="1 2" key="1">
    <citation type="journal article" date="2018" name="Int. J. Syst. Evol. Microbiol.">
        <title>Mesosutterella multiformis gen. nov., sp. nov., a member of the family Sutterellaceae and Sutterella megalosphaeroides sp. nov., isolated from human faeces.</title>
        <authorList>
            <person name="Sakamoto M."/>
            <person name="Ikeyama N."/>
            <person name="Kunihiro T."/>
            <person name="Iino T."/>
            <person name="Yuki M."/>
            <person name="Ohkuma M."/>
        </authorList>
    </citation>
    <scope>NUCLEOTIDE SEQUENCE [LARGE SCALE GENOMIC DNA]</scope>
    <source>
        <strain evidence="1 2">4NBBH2</strain>
    </source>
</reference>
<organism evidence="1 2">
    <name type="scientific">Mesosutterella multiformis</name>
    <dbReference type="NCBI Taxonomy" id="2259133"/>
    <lineage>
        <taxon>Bacteria</taxon>
        <taxon>Pseudomonadati</taxon>
        <taxon>Pseudomonadota</taxon>
        <taxon>Betaproteobacteria</taxon>
        <taxon>Burkholderiales</taxon>
        <taxon>Sutterellaceae</taxon>
        <taxon>Mesosutterella</taxon>
    </lineage>
</organism>
<dbReference type="EMBL" id="BGZJ01000002">
    <property type="protein sequence ID" value="GBO94788.1"/>
    <property type="molecule type" value="Genomic_DNA"/>
</dbReference>
<evidence type="ECO:0000313" key="1">
    <source>
        <dbReference type="EMBL" id="GBO94788.1"/>
    </source>
</evidence>
<gene>
    <name evidence="1" type="ORF">MESMUL_21420</name>
</gene>
<protein>
    <recommendedName>
        <fullName evidence="3">Sel1 repeat family protein</fullName>
    </recommendedName>
</protein>
<evidence type="ECO:0000313" key="2">
    <source>
        <dbReference type="Proteomes" id="UP000266091"/>
    </source>
</evidence>
<dbReference type="RefSeq" id="WP_170135165.1">
    <property type="nucleotide sequence ID" value="NZ_BGZJ01000002.1"/>
</dbReference>
<dbReference type="SUPFAM" id="SSF81901">
    <property type="entry name" value="HCP-like"/>
    <property type="match status" value="1"/>
</dbReference>
<name>A0A388SET1_9BURK</name>
<sequence length="72" mass="7547">MNGKLGDEMKKDGIPFLEKAAEANDPYGTLNFGLAYLSGTVIALDREKGKALVKKAADLGSDDAASMLESLA</sequence>
<comment type="caution">
    <text evidence="1">The sequence shown here is derived from an EMBL/GenBank/DDBJ whole genome shotgun (WGS) entry which is preliminary data.</text>
</comment>
<accession>A0A388SET1</accession>
<dbReference type="AlphaFoldDB" id="A0A388SET1"/>
<dbReference type="Proteomes" id="UP000266091">
    <property type="component" value="Unassembled WGS sequence"/>
</dbReference>
<dbReference type="InterPro" id="IPR011990">
    <property type="entry name" value="TPR-like_helical_dom_sf"/>
</dbReference>